<dbReference type="SUPFAM" id="SSF53474">
    <property type="entry name" value="alpha/beta-Hydrolases"/>
    <property type="match status" value="1"/>
</dbReference>
<feature type="domain" description="AB hydrolase-1" evidence="1">
    <location>
        <begin position="30"/>
        <end position="134"/>
    </location>
</feature>
<reference evidence="2 3" key="1">
    <citation type="journal article" date="2015" name="G3 (Bethesda)">
        <title>Insights into Ongoing Evolution of the Hexachlorocyclohexane Catabolic Pathway from Comparative Genomics of Ten Sphingomonadaceae Strains.</title>
        <authorList>
            <person name="Pearce S.L."/>
            <person name="Oakeshott J.G."/>
            <person name="Pandey G."/>
        </authorList>
    </citation>
    <scope>NUCLEOTIDE SEQUENCE [LARGE SCALE GENOMIC DNA]</scope>
    <source>
        <strain evidence="2 3">LL02</strain>
    </source>
</reference>
<accession>A0A0J7XXY5</accession>
<dbReference type="PANTHER" id="PTHR43798:SF33">
    <property type="entry name" value="HYDROLASE, PUTATIVE (AFU_ORTHOLOGUE AFUA_2G14860)-RELATED"/>
    <property type="match status" value="1"/>
</dbReference>
<dbReference type="Gene3D" id="3.40.50.1820">
    <property type="entry name" value="alpha/beta hydrolase"/>
    <property type="match status" value="1"/>
</dbReference>
<dbReference type="PATRIC" id="fig|1114963.3.peg.2127"/>
<dbReference type="PANTHER" id="PTHR43798">
    <property type="entry name" value="MONOACYLGLYCEROL LIPASE"/>
    <property type="match status" value="1"/>
</dbReference>
<keyword evidence="3" id="KW-1185">Reference proteome</keyword>
<dbReference type="Proteomes" id="UP000052268">
    <property type="component" value="Unassembled WGS sequence"/>
</dbReference>
<dbReference type="OrthoDB" id="7618865at2"/>
<evidence type="ECO:0000313" key="3">
    <source>
        <dbReference type="Proteomes" id="UP000052268"/>
    </source>
</evidence>
<dbReference type="AlphaFoldDB" id="A0A0J7XXY5"/>
<protein>
    <submittedName>
        <fullName evidence="2">Alpha/beta hydrolase</fullName>
    </submittedName>
</protein>
<dbReference type="InterPro" id="IPR050266">
    <property type="entry name" value="AB_hydrolase_sf"/>
</dbReference>
<dbReference type="InterPro" id="IPR029058">
    <property type="entry name" value="AB_hydrolase_fold"/>
</dbReference>
<proteinExistence type="predicted"/>
<dbReference type="EMBL" id="JACU01000004">
    <property type="protein sequence ID" value="KMS56511.1"/>
    <property type="molecule type" value="Genomic_DNA"/>
</dbReference>
<sequence length="272" mass="30232">MTVIKRGYADSRYGQLHYRIAQGALSAQGPALLCLHQTPSNGRDWLPVMEPLAQGRTVIAVDTPGYGMSDVPPEPARIEDFGEVMASLMDDLAAQGIIAPGAFDVMGFHTGSLIATELARSLPKRVRRVVVFGVAAFPAELREAKLEELLSAFPPPGKDLSHVEKLWSIIGELSDPRIPYEERHVNMAEYLRLGSRMPWGYISVYRYDFLGAMAQVRQPVLVFNPEDDLWDVTLETAHHYRGGRRIDMPGVKHGVIQLERDRVVAEVNAFLA</sequence>
<dbReference type="InterPro" id="IPR000073">
    <property type="entry name" value="AB_hydrolase_1"/>
</dbReference>
<gene>
    <name evidence="2" type="ORF">V474_16465</name>
</gene>
<comment type="caution">
    <text evidence="2">The sequence shown here is derived from an EMBL/GenBank/DDBJ whole genome shotgun (WGS) entry which is preliminary data.</text>
</comment>
<evidence type="ECO:0000313" key="2">
    <source>
        <dbReference type="EMBL" id="KMS56511.1"/>
    </source>
</evidence>
<dbReference type="RefSeq" id="WP_059151363.1">
    <property type="nucleotide sequence ID" value="NZ_KQ130453.1"/>
</dbReference>
<dbReference type="GO" id="GO:0016020">
    <property type="term" value="C:membrane"/>
    <property type="evidence" value="ECO:0007669"/>
    <property type="project" value="TreeGrafter"/>
</dbReference>
<dbReference type="GO" id="GO:0016787">
    <property type="term" value="F:hydrolase activity"/>
    <property type="evidence" value="ECO:0007669"/>
    <property type="project" value="UniProtKB-KW"/>
</dbReference>
<dbReference type="Pfam" id="PF00561">
    <property type="entry name" value="Abhydrolase_1"/>
    <property type="match status" value="1"/>
</dbReference>
<organism evidence="2 3">
    <name type="scientific">Novosphingobium barchaimii LL02</name>
    <dbReference type="NCBI Taxonomy" id="1114963"/>
    <lineage>
        <taxon>Bacteria</taxon>
        <taxon>Pseudomonadati</taxon>
        <taxon>Pseudomonadota</taxon>
        <taxon>Alphaproteobacteria</taxon>
        <taxon>Sphingomonadales</taxon>
        <taxon>Sphingomonadaceae</taxon>
        <taxon>Novosphingobium</taxon>
    </lineage>
</organism>
<evidence type="ECO:0000259" key="1">
    <source>
        <dbReference type="Pfam" id="PF00561"/>
    </source>
</evidence>
<keyword evidence="2" id="KW-0378">Hydrolase</keyword>
<name>A0A0J7XXY5_9SPHN</name>